<proteinExistence type="predicted"/>
<dbReference type="EMBL" id="JAGSPA010000006">
    <property type="protein sequence ID" value="MBV7257927.1"/>
    <property type="molecule type" value="Genomic_DNA"/>
</dbReference>
<comment type="caution">
    <text evidence="1">The sequence shown here is derived from an EMBL/GenBank/DDBJ whole genome shotgun (WGS) entry which is preliminary data.</text>
</comment>
<dbReference type="RefSeq" id="WP_218446777.1">
    <property type="nucleotide sequence ID" value="NZ_JAGSPA010000006.1"/>
</dbReference>
<protein>
    <submittedName>
        <fullName evidence="1">Uncharacterized protein</fullName>
    </submittedName>
</protein>
<name>A0ABS6SJ82_9SPHN</name>
<evidence type="ECO:0000313" key="1">
    <source>
        <dbReference type="EMBL" id="MBV7257927.1"/>
    </source>
</evidence>
<keyword evidence="2" id="KW-1185">Reference proteome</keyword>
<accession>A0ABS6SJ82</accession>
<organism evidence="1 2">
    <name type="scientific">Pacificimonas pallii</name>
    <dbReference type="NCBI Taxonomy" id="2827236"/>
    <lineage>
        <taxon>Bacteria</taxon>
        <taxon>Pseudomonadati</taxon>
        <taxon>Pseudomonadota</taxon>
        <taxon>Alphaproteobacteria</taxon>
        <taxon>Sphingomonadales</taxon>
        <taxon>Sphingosinicellaceae</taxon>
        <taxon>Pacificimonas</taxon>
    </lineage>
</organism>
<gene>
    <name evidence="1" type="ORF">KCG44_14165</name>
</gene>
<evidence type="ECO:0000313" key="2">
    <source>
        <dbReference type="Proteomes" id="UP000722336"/>
    </source>
</evidence>
<sequence length="302" mass="33833">MFSVYSFWVGQVQSQESGRKQAALEDRAVSIEGGVSALNKSISGLPGAVPEPADFNPIKASFDPVEEFRFNDNLTFSRRYTGLFDSSVSVGAWQEKGEWLLRNDPNAVAHIWFMQFTVESQSDRNFTQVAPYLVVEVASAQPLPDDLAFVYEGGRGGAALVREFRGSIPAEPGVYFAPWIDRQTQEANRSADYFSLMPREPEMFSFSLNIDSGFLYEMRVGVHYRYQEKHRIHWVTPFFRNGIPGTPLPGWDFADAFPVQLHPDAEGDDPAATQRRAREGAAFANGGKLFRPDQIVFSKPSD</sequence>
<dbReference type="Proteomes" id="UP000722336">
    <property type="component" value="Unassembled WGS sequence"/>
</dbReference>
<reference evidence="1 2" key="1">
    <citation type="submission" date="2021-04" db="EMBL/GenBank/DDBJ databases">
        <authorList>
            <person name="Pira H."/>
            <person name="Risdian C."/>
            <person name="Wink J."/>
        </authorList>
    </citation>
    <scope>NUCLEOTIDE SEQUENCE [LARGE SCALE GENOMIC DNA]</scope>
    <source>
        <strain evidence="1 2">WHA3</strain>
    </source>
</reference>